<name>A0A286AD17_9SPHI</name>
<keyword evidence="2" id="KW-1185">Reference proteome</keyword>
<evidence type="ECO:0000313" key="1">
    <source>
        <dbReference type="EMBL" id="SOD19800.1"/>
    </source>
</evidence>
<dbReference type="GO" id="GO:0009295">
    <property type="term" value="C:nucleoid"/>
    <property type="evidence" value="ECO:0007669"/>
    <property type="project" value="InterPro"/>
</dbReference>
<dbReference type="RefSeq" id="WP_097133312.1">
    <property type="nucleotide sequence ID" value="NZ_OCMT01000004.1"/>
</dbReference>
<evidence type="ECO:0008006" key="3">
    <source>
        <dbReference type="Google" id="ProtNLM"/>
    </source>
</evidence>
<proteinExistence type="predicted"/>
<dbReference type="OrthoDB" id="9153118at2"/>
<protein>
    <recommendedName>
        <fullName evidence="3">Nucleoid associated protein NdpA</fullName>
    </recommendedName>
</protein>
<dbReference type="Proteomes" id="UP000219281">
    <property type="component" value="Unassembled WGS sequence"/>
</dbReference>
<reference evidence="2" key="1">
    <citation type="submission" date="2017-09" db="EMBL/GenBank/DDBJ databases">
        <authorList>
            <person name="Varghese N."/>
            <person name="Submissions S."/>
        </authorList>
    </citation>
    <scope>NUCLEOTIDE SEQUENCE [LARGE SCALE GENOMIC DNA]</scope>
    <source>
        <strain evidence="2">CGMCC 1.12803</strain>
    </source>
</reference>
<evidence type="ECO:0000313" key="2">
    <source>
        <dbReference type="Proteomes" id="UP000219281"/>
    </source>
</evidence>
<dbReference type="AlphaFoldDB" id="A0A286AD17"/>
<accession>A0A286AD17</accession>
<sequence length="351" mass="41258">MVSFFESNLAELSVHHVGNKTNEEYYSFSESSMHVEDEMLNQLLKQYFLSPFQKVNEVYRFTQHSNDLNSNEIYRLVSEVFANGGKFHENSQEIAKYLFEVADHPKVKGGELYVGYFENLQIEGDLHDAIGFFRSESKESFIKVYPEQSGFGISYEQHGININKLDKGCLIFNTEKEEGYKVVVIDTTSRTSDAAYWKDQFLMLKIRNDNFNKTQNVMDVYKSFVTEKLDQEFDVEKTDKIDLLNRSMKYFKEKETFDIDEFANEVIANEEGIELFKNYKQSYEEEFDTQIADTFDISDAAVKKQAKDFKSILKLDKNFHVYIHGNKELIEKEYDAEKGMNCYKLYFKEEQ</sequence>
<organism evidence="1 2">
    <name type="scientific">Pedobacter xixiisoli</name>
    <dbReference type="NCBI Taxonomy" id="1476464"/>
    <lineage>
        <taxon>Bacteria</taxon>
        <taxon>Pseudomonadati</taxon>
        <taxon>Bacteroidota</taxon>
        <taxon>Sphingobacteriia</taxon>
        <taxon>Sphingobacteriales</taxon>
        <taxon>Sphingobacteriaceae</taxon>
        <taxon>Pedobacter</taxon>
    </lineage>
</organism>
<gene>
    <name evidence="1" type="ORF">SAMN06297358_3506</name>
</gene>
<dbReference type="EMBL" id="OCMT01000004">
    <property type="protein sequence ID" value="SOD19800.1"/>
    <property type="molecule type" value="Genomic_DNA"/>
</dbReference>